<evidence type="ECO:0000256" key="3">
    <source>
        <dbReference type="ARBA" id="ARBA00022840"/>
    </source>
</evidence>
<dbReference type="InterPro" id="IPR050221">
    <property type="entry name" value="26S_Proteasome_ATPase"/>
</dbReference>
<evidence type="ECO:0000256" key="1">
    <source>
        <dbReference type="ARBA" id="ARBA00006914"/>
    </source>
</evidence>
<evidence type="ECO:0000256" key="4">
    <source>
        <dbReference type="SAM" id="MobiDB-lite"/>
    </source>
</evidence>
<dbReference type="InterPro" id="IPR003593">
    <property type="entry name" value="AAA+_ATPase"/>
</dbReference>
<dbReference type="Gene3D" id="1.10.8.60">
    <property type="match status" value="1"/>
</dbReference>
<dbReference type="CDD" id="cd19481">
    <property type="entry name" value="RecA-like_protease"/>
    <property type="match status" value="1"/>
</dbReference>
<evidence type="ECO:0000313" key="6">
    <source>
        <dbReference type="EMBL" id="MBD3943596.1"/>
    </source>
</evidence>
<dbReference type="Gene3D" id="3.40.50.300">
    <property type="entry name" value="P-loop containing nucleotide triphosphate hydrolases"/>
    <property type="match status" value="1"/>
</dbReference>
<dbReference type="Pfam" id="PF00004">
    <property type="entry name" value="AAA"/>
    <property type="match status" value="1"/>
</dbReference>
<dbReference type="Proteomes" id="UP000598426">
    <property type="component" value="Unassembled WGS sequence"/>
</dbReference>
<dbReference type="PANTHER" id="PTHR23073">
    <property type="entry name" value="26S PROTEASOME REGULATORY SUBUNIT"/>
    <property type="match status" value="1"/>
</dbReference>
<evidence type="ECO:0000256" key="2">
    <source>
        <dbReference type="ARBA" id="ARBA00022741"/>
    </source>
</evidence>
<feature type="region of interest" description="Disordered" evidence="4">
    <location>
        <begin position="450"/>
        <end position="475"/>
    </location>
</feature>
<dbReference type="SUPFAM" id="SSF52540">
    <property type="entry name" value="P-loop containing nucleoside triphosphate hydrolases"/>
    <property type="match status" value="1"/>
</dbReference>
<comment type="similarity">
    <text evidence="1">Belongs to the AAA ATPase family.</text>
</comment>
<keyword evidence="6" id="KW-0378">Hydrolase</keyword>
<keyword evidence="3" id="KW-0067">ATP-binding</keyword>
<keyword evidence="2" id="KW-0547">Nucleotide-binding</keyword>
<protein>
    <submittedName>
        <fullName evidence="6">26S protease regulatory subunit</fullName>
    </submittedName>
</protein>
<organism evidence="6 7">
    <name type="scientific">Microbacterium helvum</name>
    <dbReference type="NCBI Taxonomy" id="2773713"/>
    <lineage>
        <taxon>Bacteria</taxon>
        <taxon>Bacillati</taxon>
        <taxon>Actinomycetota</taxon>
        <taxon>Actinomycetes</taxon>
        <taxon>Micrococcales</taxon>
        <taxon>Microbacteriaceae</taxon>
        <taxon>Microbacterium</taxon>
    </lineage>
</organism>
<accession>A0ABR8NVG3</accession>
<dbReference type="GO" id="GO:0008233">
    <property type="term" value="F:peptidase activity"/>
    <property type="evidence" value="ECO:0007669"/>
    <property type="project" value="UniProtKB-KW"/>
</dbReference>
<feature type="domain" description="AAA+ ATPase" evidence="5">
    <location>
        <begin position="246"/>
        <end position="371"/>
    </location>
</feature>
<dbReference type="RefSeq" id="WP_191173198.1">
    <property type="nucleotide sequence ID" value="NZ_JACXZS010000014.1"/>
</dbReference>
<dbReference type="InterPro" id="IPR003959">
    <property type="entry name" value="ATPase_AAA_core"/>
</dbReference>
<evidence type="ECO:0000313" key="7">
    <source>
        <dbReference type="Proteomes" id="UP000598426"/>
    </source>
</evidence>
<dbReference type="SMART" id="SM00382">
    <property type="entry name" value="AAA"/>
    <property type="match status" value="1"/>
</dbReference>
<sequence length="475" mass="51403">MLRDDDRELMREVSEYLRRVNELAGRETPSVRTPLGDLISEHLGVDASQVSVVVELIGDHRLVDADLALDALGGLDGRLIGVSGGDQRHHQGLAEWITSPHTRYAPGPVDYAERATGPSSSTRVVSLGVRLLHFDGAPVALAQRAAAPQFGRPVAAVEVMSPDDAVVPRFLEALRQTMIDRSVLRGQVLSFQATEYGRDAGATFLERPSVAADDIVLGEGVLEEIVQHVIGIGSHREALKRAGQHLKRGVLLYGPPGTGKTLTVRHLLTATPDITAVVLTGSSIRFISAAAEIARTFQPALVVLEDIDLVAMERHSSPQPLLFEVLDALDGLDGDADVAFIMTTNRVEALERALAERPGRVDLAVEVPLPARAERRRLFRRYAQHLPYSDDVLEAAAAQAEGTTGSFAKELMRRSVLRAVQDGREPRDEDLTAELARLMDSREQLTRSMLGSAGDTRPDLPPGGYDAGTFGWMGG</sequence>
<gene>
    <name evidence="6" type="ORF">IF188_18040</name>
</gene>
<dbReference type="GO" id="GO:0006508">
    <property type="term" value="P:proteolysis"/>
    <property type="evidence" value="ECO:0007669"/>
    <property type="project" value="UniProtKB-KW"/>
</dbReference>
<name>A0ABR8NVG3_9MICO</name>
<keyword evidence="6" id="KW-0645">Protease</keyword>
<dbReference type="EMBL" id="JACXZS010000014">
    <property type="protein sequence ID" value="MBD3943596.1"/>
    <property type="molecule type" value="Genomic_DNA"/>
</dbReference>
<evidence type="ECO:0000259" key="5">
    <source>
        <dbReference type="SMART" id="SM00382"/>
    </source>
</evidence>
<reference evidence="6 7" key="1">
    <citation type="submission" date="2020-09" db="EMBL/GenBank/DDBJ databases">
        <title>Isolation and identification of active actinomycetes.</title>
        <authorList>
            <person name="Li X."/>
        </authorList>
    </citation>
    <scope>NUCLEOTIDE SEQUENCE [LARGE SCALE GENOMIC DNA]</scope>
    <source>
        <strain evidence="6 7">NEAU-LLC</strain>
    </source>
</reference>
<dbReference type="InterPro" id="IPR027417">
    <property type="entry name" value="P-loop_NTPase"/>
</dbReference>
<proteinExistence type="inferred from homology"/>
<comment type="caution">
    <text evidence="6">The sequence shown here is derived from an EMBL/GenBank/DDBJ whole genome shotgun (WGS) entry which is preliminary data.</text>
</comment>
<keyword evidence="7" id="KW-1185">Reference proteome</keyword>